<dbReference type="EMBL" id="CAJHNH020008201">
    <property type="protein sequence ID" value="CAG5135346.1"/>
    <property type="molecule type" value="Genomic_DNA"/>
</dbReference>
<proteinExistence type="predicted"/>
<gene>
    <name evidence="5" type="ORF">CUNI_LOCUS20904</name>
</gene>
<evidence type="ECO:0000313" key="5">
    <source>
        <dbReference type="EMBL" id="CAG5135346.1"/>
    </source>
</evidence>
<dbReference type="PANTHER" id="PTHR45695">
    <property type="entry name" value="LEUCOKININ RECEPTOR-RELATED"/>
    <property type="match status" value="1"/>
</dbReference>
<dbReference type="Proteomes" id="UP000678393">
    <property type="component" value="Unassembled WGS sequence"/>
</dbReference>
<protein>
    <submittedName>
        <fullName evidence="5">Uncharacterized protein</fullName>
    </submittedName>
</protein>
<organism evidence="5 6">
    <name type="scientific">Candidula unifasciata</name>
    <dbReference type="NCBI Taxonomy" id="100452"/>
    <lineage>
        <taxon>Eukaryota</taxon>
        <taxon>Metazoa</taxon>
        <taxon>Spiralia</taxon>
        <taxon>Lophotrochozoa</taxon>
        <taxon>Mollusca</taxon>
        <taxon>Gastropoda</taxon>
        <taxon>Heterobranchia</taxon>
        <taxon>Euthyneura</taxon>
        <taxon>Panpulmonata</taxon>
        <taxon>Eupulmonata</taxon>
        <taxon>Stylommatophora</taxon>
        <taxon>Helicina</taxon>
        <taxon>Helicoidea</taxon>
        <taxon>Geomitridae</taxon>
        <taxon>Candidula</taxon>
    </lineage>
</organism>
<evidence type="ECO:0000313" key="6">
    <source>
        <dbReference type="Proteomes" id="UP000678393"/>
    </source>
</evidence>
<evidence type="ECO:0000256" key="1">
    <source>
        <dbReference type="ARBA" id="ARBA00004141"/>
    </source>
</evidence>
<keyword evidence="4" id="KW-0807">Transducer</keyword>
<keyword evidence="2" id="KW-0297">G-protein coupled receptor</keyword>
<dbReference type="AlphaFoldDB" id="A0A8S4A8P5"/>
<dbReference type="PANTHER" id="PTHR45695:SF15">
    <property type="entry name" value="OPSIN RH2"/>
    <property type="match status" value="1"/>
</dbReference>
<dbReference type="OrthoDB" id="5987936at2759"/>
<reference evidence="5" key="1">
    <citation type="submission" date="2021-04" db="EMBL/GenBank/DDBJ databases">
        <authorList>
            <consortium name="Molecular Ecology Group"/>
        </authorList>
    </citation>
    <scope>NUCLEOTIDE SEQUENCE</scope>
</reference>
<comment type="caution">
    <text evidence="5">The sequence shown here is derived from an EMBL/GenBank/DDBJ whole genome shotgun (WGS) entry which is preliminary data.</text>
</comment>
<dbReference type="SUPFAM" id="SSF81321">
    <property type="entry name" value="Family A G protein-coupled receptor-like"/>
    <property type="match status" value="1"/>
</dbReference>
<evidence type="ECO:0000256" key="4">
    <source>
        <dbReference type="ARBA" id="ARBA00023224"/>
    </source>
</evidence>
<dbReference type="Gene3D" id="1.20.1070.10">
    <property type="entry name" value="Rhodopsin 7-helix transmembrane proteins"/>
    <property type="match status" value="1"/>
</dbReference>
<dbReference type="GO" id="GO:0004930">
    <property type="term" value="F:G protein-coupled receptor activity"/>
    <property type="evidence" value="ECO:0007669"/>
    <property type="project" value="UniProtKB-KW"/>
</dbReference>
<accession>A0A8S4A8P5</accession>
<sequence>MFAHWLCYFNSAINPLIYNFMSVKFKKEFRNVFSCNKRPNTPLHESTCFNSYRKNRHLNASCNSSRSATKMLRAQEFAYPTFHDAKGVHVMDDDIMVSGESV</sequence>
<comment type="subcellular location">
    <subcellularLocation>
        <location evidence="1">Membrane</location>
        <topology evidence="1">Multi-pass membrane protein</topology>
    </subcellularLocation>
</comment>
<dbReference type="GO" id="GO:0005886">
    <property type="term" value="C:plasma membrane"/>
    <property type="evidence" value="ECO:0007669"/>
    <property type="project" value="TreeGrafter"/>
</dbReference>
<keyword evidence="6" id="KW-1185">Reference proteome</keyword>
<keyword evidence="3" id="KW-0675">Receptor</keyword>
<evidence type="ECO:0000256" key="2">
    <source>
        <dbReference type="ARBA" id="ARBA00023040"/>
    </source>
</evidence>
<name>A0A8S4A8P5_9EUPU</name>
<evidence type="ECO:0000256" key="3">
    <source>
        <dbReference type="ARBA" id="ARBA00023170"/>
    </source>
</evidence>